<proteinExistence type="predicted"/>
<dbReference type="InterPro" id="IPR000182">
    <property type="entry name" value="GNAT_dom"/>
</dbReference>
<dbReference type="EMBL" id="JACJLA010000022">
    <property type="protein sequence ID" value="MBM6913498.1"/>
    <property type="molecule type" value="Genomic_DNA"/>
</dbReference>
<dbReference type="PROSITE" id="PS51186">
    <property type="entry name" value="GNAT"/>
    <property type="match status" value="1"/>
</dbReference>
<organism evidence="2 3">
    <name type="scientific">Veillonella magna</name>
    <dbReference type="NCBI Taxonomy" id="464322"/>
    <lineage>
        <taxon>Bacteria</taxon>
        <taxon>Bacillati</taxon>
        <taxon>Bacillota</taxon>
        <taxon>Negativicutes</taxon>
        <taxon>Veillonellales</taxon>
        <taxon>Veillonellaceae</taxon>
        <taxon>Veillonella</taxon>
    </lineage>
</organism>
<keyword evidence="3" id="KW-1185">Reference proteome</keyword>
<protein>
    <submittedName>
        <fullName evidence="2">GNAT family N-acetyltransferase</fullName>
    </submittedName>
</protein>
<evidence type="ECO:0000313" key="3">
    <source>
        <dbReference type="Proteomes" id="UP000707138"/>
    </source>
</evidence>
<dbReference type="Proteomes" id="UP000707138">
    <property type="component" value="Unassembled WGS sequence"/>
</dbReference>
<dbReference type="Pfam" id="PF13673">
    <property type="entry name" value="Acetyltransf_10"/>
    <property type="match status" value="1"/>
</dbReference>
<dbReference type="SUPFAM" id="SSF55729">
    <property type="entry name" value="Acyl-CoA N-acyltransferases (Nat)"/>
    <property type="match status" value="1"/>
</dbReference>
<name>A0ABS2GJR4_9FIRM</name>
<dbReference type="Gene3D" id="3.40.630.30">
    <property type="match status" value="1"/>
</dbReference>
<dbReference type="RefSeq" id="WP_205088373.1">
    <property type="nucleotide sequence ID" value="NZ_JACJLA010000022.1"/>
</dbReference>
<gene>
    <name evidence="2" type="ORF">H6A01_09235</name>
</gene>
<dbReference type="CDD" id="cd04301">
    <property type="entry name" value="NAT_SF"/>
    <property type="match status" value="1"/>
</dbReference>
<evidence type="ECO:0000259" key="1">
    <source>
        <dbReference type="PROSITE" id="PS51186"/>
    </source>
</evidence>
<evidence type="ECO:0000313" key="2">
    <source>
        <dbReference type="EMBL" id="MBM6913498.1"/>
    </source>
</evidence>
<reference evidence="2 3" key="1">
    <citation type="journal article" date="2021" name="Sci. Rep.">
        <title>The distribution of antibiotic resistance genes in chicken gut microbiota commensals.</title>
        <authorList>
            <person name="Juricova H."/>
            <person name="Matiasovicova J."/>
            <person name="Kubasova T."/>
            <person name="Cejkova D."/>
            <person name="Rychlik I."/>
        </authorList>
    </citation>
    <scope>NUCLEOTIDE SEQUENCE [LARGE SCALE GENOMIC DNA]</scope>
    <source>
        <strain evidence="2 3">An537</strain>
    </source>
</reference>
<dbReference type="InterPro" id="IPR016181">
    <property type="entry name" value="Acyl_CoA_acyltransferase"/>
</dbReference>
<comment type="caution">
    <text evidence="2">The sequence shown here is derived from an EMBL/GenBank/DDBJ whole genome shotgun (WGS) entry which is preliminary data.</text>
</comment>
<feature type="domain" description="N-acetyltransferase" evidence="1">
    <location>
        <begin position="13"/>
        <end position="153"/>
    </location>
</feature>
<sequence>MSTQDTTWTVHKKRFSELTVEELFAIYRLRVAVFVVEQACPYQEVDERDLQSYHLWLADETGTPVAYSRVYWKNEADGHASFGRVIAARRRCGLGTQIVKAAMNCAKNDLGARYITIEAQSYAQPFYENVGFKVISDEFMEDGIPHKEMRVEV</sequence>
<accession>A0ABS2GJR4</accession>